<organism evidence="3 4">
    <name type="scientific">Pedobacter kyungheensis</name>
    <dbReference type="NCBI Taxonomy" id="1069985"/>
    <lineage>
        <taxon>Bacteria</taxon>
        <taxon>Pseudomonadati</taxon>
        <taxon>Bacteroidota</taxon>
        <taxon>Sphingobacteriia</taxon>
        <taxon>Sphingobacteriales</taxon>
        <taxon>Sphingobacteriaceae</taxon>
        <taxon>Pedobacter</taxon>
    </lineage>
</organism>
<feature type="transmembrane region" description="Helical" evidence="1">
    <location>
        <begin position="187"/>
        <end position="207"/>
    </location>
</feature>
<feature type="transmembrane region" description="Helical" evidence="1">
    <location>
        <begin position="98"/>
        <end position="119"/>
    </location>
</feature>
<dbReference type="Pfam" id="PF00892">
    <property type="entry name" value="EamA"/>
    <property type="match status" value="2"/>
</dbReference>
<accession>A0A0C1FHT2</accession>
<feature type="domain" description="EamA" evidence="2">
    <location>
        <begin position="155"/>
        <end position="287"/>
    </location>
</feature>
<dbReference type="PANTHER" id="PTHR22911">
    <property type="entry name" value="ACYL-MALONYL CONDENSING ENZYME-RELATED"/>
    <property type="match status" value="1"/>
</dbReference>
<feature type="transmembrane region" description="Helical" evidence="1">
    <location>
        <begin position="248"/>
        <end position="266"/>
    </location>
</feature>
<evidence type="ECO:0000313" key="3">
    <source>
        <dbReference type="EMBL" id="KIA91343.1"/>
    </source>
</evidence>
<gene>
    <name evidence="3" type="ORF">OC25_22200</name>
</gene>
<dbReference type="EMBL" id="JSYN01000031">
    <property type="protein sequence ID" value="KIA91343.1"/>
    <property type="molecule type" value="Genomic_DNA"/>
</dbReference>
<dbReference type="GO" id="GO:0016020">
    <property type="term" value="C:membrane"/>
    <property type="evidence" value="ECO:0007669"/>
    <property type="project" value="InterPro"/>
</dbReference>
<dbReference type="Proteomes" id="UP000031246">
    <property type="component" value="Unassembled WGS sequence"/>
</dbReference>
<proteinExistence type="predicted"/>
<feature type="transmembrane region" description="Helical" evidence="1">
    <location>
        <begin position="74"/>
        <end position="92"/>
    </location>
</feature>
<evidence type="ECO:0000313" key="4">
    <source>
        <dbReference type="Proteomes" id="UP000031246"/>
    </source>
</evidence>
<feature type="transmembrane region" description="Helical" evidence="1">
    <location>
        <begin position="219"/>
        <end position="236"/>
    </location>
</feature>
<name>A0A0C1FHT2_9SPHI</name>
<keyword evidence="1" id="KW-0472">Membrane</keyword>
<dbReference type="OrthoDB" id="3180815at2"/>
<reference evidence="3 4" key="1">
    <citation type="submission" date="2014-10" db="EMBL/GenBank/DDBJ databases">
        <title>Pedobacter Kyungheensis.</title>
        <authorList>
            <person name="Anderson B.M."/>
            <person name="Newman J.D."/>
        </authorList>
    </citation>
    <scope>NUCLEOTIDE SEQUENCE [LARGE SCALE GENOMIC DNA]</scope>
    <source>
        <strain evidence="3 4">KACC 16221</strain>
    </source>
</reference>
<dbReference type="SUPFAM" id="SSF103481">
    <property type="entry name" value="Multidrug resistance efflux transporter EmrE"/>
    <property type="match status" value="2"/>
</dbReference>
<feature type="transmembrane region" description="Helical" evidence="1">
    <location>
        <begin position="272"/>
        <end position="290"/>
    </location>
</feature>
<evidence type="ECO:0000256" key="1">
    <source>
        <dbReference type="SAM" id="Phobius"/>
    </source>
</evidence>
<protein>
    <submittedName>
        <fullName evidence="3">Multidrug transporter</fullName>
    </submittedName>
</protein>
<dbReference type="InterPro" id="IPR000620">
    <property type="entry name" value="EamA_dom"/>
</dbReference>
<evidence type="ECO:0000259" key="2">
    <source>
        <dbReference type="Pfam" id="PF00892"/>
    </source>
</evidence>
<dbReference type="InterPro" id="IPR037185">
    <property type="entry name" value="EmrE-like"/>
</dbReference>
<dbReference type="AlphaFoldDB" id="A0A0C1FHT2"/>
<sequence>MLKGILLVFFGACSFGILSTFVKLAYHEGYTLGDVTGAQAFLGAVILWVLFFFQSRSSKYKAKEKVLLTPWWKMVLAGTCTGLVSVFYYQSVKLVPNSVAIVLLMQFIWMSILMELVFFKKKPTGLQLLAIVLVLGGTVLASGMVETRISDMSLKGIGFGLLAAVSYAGFLLLSGRIGNEYPVLKKSALMITGACILIFILFPPAFLFNGALGGSLLKWGLIISVFGTVIPPLCFAEGVPRIGTALSSILSAAELPVAVMMAGFVLQEQVSFLRWVGVVVILSAMILPNLKFLKRR</sequence>
<feature type="transmembrane region" description="Helical" evidence="1">
    <location>
        <begin position="35"/>
        <end position="53"/>
    </location>
</feature>
<keyword evidence="1" id="KW-0812">Transmembrane</keyword>
<feature type="transmembrane region" description="Helical" evidence="1">
    <location>
        <begin position="126"/>
        <end position="145"/>
    </location>
</feature>
<dbReference type="RefSeq" id="WP_039480795.1">
    <property type="nucleotide sequence ID" value="NZ_JSYN01000031.1"/>
</dbReference>
<dbReference type="PANTHER" id="PTHR22911:SF137">
    <property type="entry name" value="SOLUTE CARRIER FAMILY 35 MEMBER G2-RELATED"/>
    <property type="match status" value="1"/>
</dbReference>
<feature type="transmembrane region" description="Helical" evidence="1">
    <location>
        <begin position="157"/>
        <end position="175"/>
    </location>
</feature>
<keyword evidence="4" id="KW-1185">Reference proteome</keyword>
<comment type="caution">
    <text evidence="3">The sequence shown here is derived from an EMBL/GenBank/DDBJ whole genome shotgun (WGS) entry which is preliminary data.</text>
</comment>
<keyword evidence="1" id="KW-1133">Transmembrane helix</keyword>
<feature type="domain" description="EamA" evidence="2">
    <location>
        <begin position="3"/>
        <end position="142"/>
    </location>
</feature>